<protein>
    <recommendedName>
        <fullName evidence="2">DUF2062 domain-containing protein</fullName>
    </recommendedName>
</protein>
<keyword evidence="1" id="KW-0812">Transmembrane</keyword>
<dbReference type="AlphaFoldDB" id="A0ABD1XX46"/>
<feature type="transmembrane region" description="Helical" evidence="1">
    <location>
        <begin position="74"/>
        <end position="93"/>
    </location>
</feature>
<sequence length="212" mass="23241">MPPAGRRAWGMRWIRQRITEPLVLVIRRGAEPEVVAFSGALGITLGIFPIYGVTALLCAFAIGLLGTRCNAPTMLLANLIATPVELSLVIPFLRLGEWVVGGKHLLLSKNALWEALTGKASLEVLLGLWHALVGWSVAAPVIVAGLYLSLLPLVKLSIRRSGSHLHPWRRHLVLQIQISGLLLPLQLKLHQLRPDEQEYCAFGFNLKSSDTS</sequence>
<evidence type="ECO:0000313" key="4">
    <source>
        <dbReference type="Proteomes" id="UP001605036"/>
    </source>
</evidence>
<comment type="caution">
    <text evidence="3">The sequence shown here is derived from an EMBL/GenBank/DDBJ whole genome shotgun (WGS) entry which is preliminary data.</text>
</comment>
<keyword evidence="4" id="KW-1185">Reference proteome</keyword>
<evidence type="ECO:0000256" key="1">
    <source>
        <dbReference type="SAM" id="Phobius"/>
    </source>
</evidence>
<dbReference type="InterPro" id="IPR018639">
    <property type="entry name" value="DUF2062"/>
</dbReference>
<keyword evidence="1" id="KW-1133">Transmembrane helix</keyword>
<feature type="transmembrane region" description="Helical" evidence="1">
    <location>
        <begin position="34"/>
        <end position="62"/>
    </location>
</feature>
<feature type="transmembrane region" description="Helical" evidence="1">
    <location>
        <begin position="132"/>
        <end position="154"/>
    </location>
</feature>
<gene>
    <name evidence="3" type="ORF">R1flu_025222</name>
</gene>
<reference evidence="3 4" key="1">
    <citation type="submission" date="2024-09" db="EMBL/GenBank/DDBJ databases">
        <title>Chromosome-scale assembly of Riccia fluitans.</title>
        <authorList>
            <person name="Paukszto L."/>
            <person name="Sawicki J."/>
            <person name="Karawczyk K."/>
            <person name="Piernik-Szablinska J."/>
            <person name="Szczecinska M."/>
            <person name="Mazdziarz M."/>
        </authorList>
    </citation>
    <scope>NUCLEOTIDE SEQUENCE [LARGE SCALE GENOMIC DNA]</scope>
    <source>
        <strain evidence="3">Rf_01</strain>
        <tissue evidence="3">Aerial parts of the thallus</tissue>
    </source>
</reference>
<dbReference type="PANTHER" id="PTHR35102">
    <property type="entry name" value="E3 UBIQUITIN-PROTEIN LIGASE"/>
    <property type="match status" value="1"/>
</dbReference>
<dbReference type="Proteomes" id="UP001605036">
    <property type="component" value="Unassembled WGS sequence"/>
</dbReference>
<accession>A0ABD1XX46</accession>
<name>A0ABD1XX46_9MARC</name>
<organism evidence="3 4">
    <name type="scientific">Riccia fluitans</name>
    <dbReference type="NCBI Taxonomy" id="41844"/>
    <lineage>
        <taxon>Eukaryota</taxon>
        <taxon>Viridiplantae</taxon>
        <taxon>Streptophyta</taxon>
        <taxon>Embryophyta</taxon>
        <taxon>Marchantiophyta</taxon>
        <taxon>Marchantiopsida</taxon>
        <taxon>Marchantiidae</taxon>
        <taxon>Marchantiales</taxon>
        <taxon>Ricciaceae</taxon>
        <taxon>Riccia</taxon>
    </lineage>
</organism>
<evidence type="ECO:0000313" key="3">
    <source>
        <dbReference type="EMBL" id="KAL2613530.1"/>
    </source>
</evidence>
<dbReference type="PANTHER" id="PTHR35102:SF1">
    <property type="entry name" value="E3 UBIQUITIN-PROTEIN LIGASE"/>
    <property type="match status" value="1"/>
</dbReference>
<dbReference type="Pfam" id="PF09835">
    <property type="entry name" value="DUF2062"/>
    <property type="match status" value="1"/>
</dbReference>
<evidence type="ECO:0000259" key="2">
    <source>
        <dbReference type="Pfam" id="PF09835"/>
    </source>
</evidence>
<dbReference type="EMBL" id="JBHFFA010000007">
    <property type="protein sequence ID" value="KAL2613530.1"/>
    <property type="molecule type" value="Genomic_DNA"/>
</dbReference>
<keyword evidence="1" id="KW-0472">Membrane</keyword>
<proteinExistence type="predicted"/>
<feature type="domain" description="DUF2062" evidence="2">
    <location>
        <begin position="25"/>
        <end position="160"/>
    </location>
</feature>